<sequence length="45" mass="4832">MPNTGRSRPRPTRSTWHSHRCPRTSPSSRTSSAPSSPSAAPAACR</sequence>
<gene>
    <name evidence="2" type="ORF">R2601_03428</name>
</gene>
<feature type="compositionally biased region" description="Low complexity" evidence="1">
    <location>
        <begin position="23"/>
        <end position="45"/>
    </location>
</feature>
<dbReference type="AlphaFoldDB" id="Q0FWG0"/>
<feature type="compositionally biased region" description="Basic residues" evidence="1">
    <location>
        <begin position="7"/>
        <end position="22"/>
    </location>
</feature>
<organism evidence="2 3">
    <name type="scientific">Salipiger bermudensis (strain DSM 26914 / JCM 13377 / KCTC 12554 / HTCC2601)</name>
    <name type="common">Pelagibaca bermudensis</name>
    <dbReference type="NCBI Taxonomy" id="314265"/>
    <lineage>
        <taxon>Bacteria</taxon>
        <taxon>Pseudomonadati</taxon>
        <taxon>Pseudomonadota</taxon>
        <taxon>Alphaproteobacteria</taxon>
        <taxon>Rhodobacterales</taxon>
        <taxon>Roseobacteraceae</taxon>
        <taxon>Salipiger</taxon>
    </lineage>
</organism>
<feature type="region of interest" description="Disordered" evidence="1">
    <location>
        <begin position="1"/>
        <end position="45"/>
    </location>
</feature>
<accession>Q0FWG0</accession>
<protein>
    <submittedName>
        <fullName evidence="2">Uncharacterized protein</fullName>
    </submittedName>
</protein>
<keyword evidence="3" id="KW-1185">Reference proteome</keyword>
<dbReference type="EMBL" id="AATQ01000001">
    <property type="protein sequence ID" value="EAU48592.1"/>
    <property type="molecule type" value="Genomic_DNA"/>
</dbReference>
<dbReference type="Proteomes" id="UP000006230">
    <property type="component" value="Unassembled WGS sequence"/>
</dbReference>
<evidence type="ECO:0000313" key="3">
    <source>
        <dbReference type="Proteomes" id="UP000006230"/>
    </source>
</evidence>
<name>Q0FWG0_SALBH</name>
<comment type="caution">
    <text evidence="2">The sequence shown here is derived from an EMBL/GenBank/DDBJ whole genome shotgun (WGS) entry which is preliminary data.</text>
</comment>
<evidence type="ECO:0000256" key="1">
    <source>
        <dbReference type="SAM" id="MobiDB-lite"/>
    </source>
</evidence>
<evidence type="ECO:0000313" key="2">
    <source>
        <dbReference type="EMBL" id="EAU48592.1"/>
    </source>
</evidence>
<reference evidence="2 3" key="1">
    <citation type="journal article" date="2010" name="J. Bacteriol.">
        <title>Genome sequences of Pelagibaca bermudensis HTCC2601T and Maritimibacter alkaliphilus HTCC2654T, the type strains of two marine Roseobacter genera.</title>
        <authorList>
            <person name="Thrash J.C."/>
            <person name="Cho J.C."/>
            <person name="Ferriera S."/>
            <person name="Johnson J."/>
            <person name="Vergin K.L."/>
            <person name="Giovannoni S.J."/>
        </authorList>
    </citation>
    <scope>NUCLEOTIDE SEQUENCE [LARGE SCALE GENOMIC DNA]</scope>
    <source>
        <strain evidence="3">DSM 26914 / JCM 13377 / KCTC 12554 / HTCC2601</strain>
    </source>
</reference>
<proteinExistence type="predicted"/>
<dbReference type="HOGENOM" id="CLU_3203163_0_0_5"/>